<organism evidence="1 2">
    <name type="scientific">Nocardia tenerifensis</name>
    <dbReference type="NCBI Taxonomy" id="228006"/>
    <lineage>
        <taxon>Bacteria</taxon>
        <taxon>Bacillati</taxon>
        <taxon>Actinomycetota</taxon>
        <taxon>Actinomycetes</taxon>
        <taxon>Mycobacteriales</taxon>
        <taxon>Nocardiaceae</taxon>
        <taxon>Nocardia</taxon>
    </lineage>
</organism>
<dbReference type="EMBL" id="QJKF01000002">
    <property type="protein sequence ID" value="PXX68779.1"/>
    <property type="molecule type" value="Genomic_DNA"/>
</dbReference>
<dbReference type="AlphaFoldDB" id="A0A318KCJ5"/>
<dbReference type="OrthoDB" id="4568482at2"/>
<sequence>MTSVRVPITTASRKGVSGLVAASEEQRVILTSHGRAVAVVDSADRIDEDLRKIREAKLAILDAAADLASNRTRTFDLAEVCVRLGVDEARVRAIAAERVANR</sequence>
<evidence type="ECO:0000313" key="2">
    <source>
        <dbReference type="Proteomes" id="UP000247569"/>
    </source>
</evidence>
<evidence type="ECO:0008006" key="3">
    <source>
        <dbReference type="Google" id="ProtNLM"/>
    </source>
</evidence>
<protein>
    <recommendedName>
        <fullName evidence="3">Antitoxin</fullName>
    </recommendedName>
</protein>
<dbReference type="Proteomes" id="UP000247569">
    <property type="component" value="Unassembled WGS sequence"/>
</dbReference>
<reference evidence="1 2" key="1">
    <citation type="submission" date="2018-05" db="EMBL/GenBank/DDBJ databases">
        <title>Genomic Encyclopedia of Type Strains, Phase IV (KMG-IV): sequencing the most valuable type-strain genomes for metagenomic binning, comparative biology and taxonomic classification.</title>
        <authorList>
            <person name="Goeker M."/>
        </authorList>
    </citation>
    <scope>NUCLEOTIDE SEQUENCE [LARGE SCALE GENOMIC DNA]</scope>
    <source>
        <strain evidence="1 2">DSM 44704</strain>
    </source>
</reference>
<name>A0A318KCJ5_9NOCA</name>
<evidence type="ECO:0000313" key="1">
    <source>
        <dbReference type="EMBL" id="PXX68779.1"/>
    </source>
</evidence>
<comment type="caution">
    <text evidence="1">The sequence shown here is derived from an EMBL/GenBank/DDBJ whole genome shotgun (WGS) entry which is preliminary data.</text>
</comment>
<dbReference type="RefSeq" id="WP_040738598.1">
    <property type="nucleotide sequence ID" value="NZ_QJKF01000002.1"/>
</dbReference>
<accession>A0A318KCJ5</accession>
<gene>
    <name evidence="1" type="ORF">DFR70_102465</name>
</gene>
<proteinExistence type="predicted"/>
<keyword evidence="2" id="KW-1185">Reference proteome</keyword>